<keyword evidence="1 2" id="KW-0436">Ligase</keyword>
<dbReference type="GO" id="GO:0050566">
    <property type="term" value="F:asparaginyl-tRNA synthase (glutamine-hydrolyzing) activity"/>
    <property type="evidence" value="ECO:0007669"/>
    <property type="project" value="RHEA"/>
</dbReference>
<dbReference type="Proteomes" id="UP000318053">
    <property type="component" value="Unassembled WGS sequence"/>
</dbReference>
<dbReference type="GO" id="GO:0006412">
    <property type="term" value="P:translation"/>
    <property type="evidence" value="ECO:0007669"/>
    <property type="project" value="UniProtKB-UniRule"/>
</dbReference>
<dbReference type="Pfam" id="PF02686">
    <property type="entry name" value="GatC"/>
    <property type="match status" value="1"/>
</dbReference>
<comment type="caution">
    <text evidence="2">The sequence shown here is derived from an EMBL/GenBank/DDBJ whole genome shotgun (WGS) entry which is preliminary data.</text>
</comment>
<keyword evidence="1" id="KW-0067">ATP-binding</keyword>
<dbReference type="AlphaFoldDB" id="A0A5C5YDP6"/>
<dbReference type="GO" id="GO:0016740">
    <property type="term" value="F:transferase activity"/>
    <property type="evidence" value="ECO:0007669"/>
    <property type="project" value="UniProtKB-KW"/>
</dbReference>
<comment type="similarity">
    <text evidence="1">Belongs to the GatC family.</text>
</comment>
<comment type="catalytic activity">
    <reaction evidence="1">
        <text>L-aspartyl-tRNA(Asn) + L-glutamine + ATP + H2O = L-asparaginyl-tRNA(Asn) + L-glutamate + ADP + phosphate + 2 H(+)</text>
        <dbReference type="Rhea" id="RHEA:14513"/>
        <dbReference type="Rhea" id="RHEA-COMP:9674"/>
        <dbReference type="Rhea" id="RHEA-COMP:9677"/>
        <dbReference type="ChEBI" id="CHEBI:15377"/>
        <dbReference type="ChEBI" id="CHEBI:15378"/>
        <dbReference type="ChEBI" id="CHEBI:29985"/>
        <dbReference type="ChEBI" id="CHEBI:30616"/>
        <dbReference type="ChEBI" id="CHEBI:43474"/>
        <dbReference type="ChEBI" id="CHEBI:58359"/>
        <dbReference type="ChEBI" id="CHEBI:78515"/>
        <dbReference type="ChEBI" id="CHEBI:78516"/>
        <dbReference type="ChEBI" id="CHEBI:456216"/>
    </reaction>
</comment>
<protein>
    <recommendedName>
        <fullName evidence="1">Aspartyl/glutamyl-tRNA(Asn/Gln) amidotransferase subunit C</fullName>
        <shortName evidence="1">Asp/Glu-ADT subunit C</shortName>
        <ecNumber evidence="1">6.3.5.-</ecNumber>
    </recommendedName>
</protein>
<evidence type="ECO:0000256" key="1">
    <source>
        <dbReference type="HAMAP-Rule" id="MF_00122"/>
    </source>
</evidence>
<dbReference type="HAMAP" id="MF_00122">
    <property type="entry name" value="GatC"/>
    <property type="match status" value="1"/>
</dbReference>
<organism evidence="2 3">
    <name type="scientific">Allorhodopirellula solitaria</name>
    <dbReference type="NCBI Taxonomy" id="2527987"/>
    <lineage>
        <taxon>Bacteria</taxon>
        <taxon>Pseudomonadati</taxon>
        <taxon>Planctomycetota</taxon>
        <taxon>Planctomycetia</taxon>
        <taxon>Pirellulales</taxon>
        <taxon>Pirellulaceae</taxon>
        <taxon>Allorhodopirellula</taxon>
    </lineage>
</organism>
<dbReference type="PANTHER" id="PTHR15004:SF0">
    <property type="entry name" value="GLUTAMYL-TRNA(GLN) AMIDOTRANSFERASE SUBUNIT C, MITOCHONDRIAL"/>
    <property type="match status" value="1"/>
</dbReference>
<dbReference type="GO" id="GO:0050567">
    <property type="term" value="F:glutaminyl-tRNA synthase (glutamine-hydrolyzing) activity"/>
    <property type="evidence" value="ECO:0007669"/>
    <property type="project" value="UniProtKB-UniRule"/>
</dbReference>
<comment type="function">
    <text evidence="1">Allows the formation of correctly charged Asn-tRNA(Asn) or Gln-tRNA(Gln) through the transamidation of misacylated Asp-tRNA(Asn) or Glu-tRNA(Gln) in organisms which lack either or both of asparaginyl-tRNA or glutaminyl-tRNA synthetases. The reaction takes place in the presence of glutamine and ATP through an activated phospho-Asp-tRNA(Asn) or phospho-Glu-tRNA(Gln).</text>
</comment>
<keyword evidence="2" id="KW-0808">Transferase</keyword>
<comment type="catalytic activity">
    <reaction evidence="1">
        <text>L-glutamyl-tRNA(Gln) + L-glutamine + ATP + H2O = L-glutaminyl-tRNA(Gln) + L-glutamate + ADP + phosphate + H(+)</text>
        <dbReference type="Rhea" id="RHEA:17521"/>
        <dbReference type="Rhea" id="RHEA-COMP:9681"/>
        <dbReference type="Rhea" id="RHEA-COMP:9684"/>
        <dbReference type="ChEBI" id="CHEBI:15377"/>
        <dbReference type="ChEBI" id="CHEBI:15378"/>
        <dbReference type="ChEBI" id="CHEBI:29985"/>
        <dbReference type="ChEBI" id="CHEBI:30616"/>
        <dbReference type="ChEBI" id="CHEBI:43474"/>
        <dbReference type="ChEBI" id="CHEBI:58359"/>
        <dbReference type="ChEBI" id="CHEBI:78520"/>
        <dbReference type="ChEBI" id="CHEBI:78521"/>
        <dbReference type="ChEBI" id="CHEBI:456216"/>
    </reaction>
</comment>
<dbReference type="Gene3D" id="1.10.20.60">
    <property type="entry name" value="Glu-tRNAGln amidotransferase C subunit, N-terminal domain"/>
    <property type="match status" value="1"/>
</dbReference>
<dbReference type="EC" id="6.3.5.-" evidence="1"/>
<dbReference type="GO" id="GO:0070681">
    <property type="term" value="P:glutaminyl-tRNAGln biosynthesis via transamidation"/>
    <property type="evidence" value="ECO:0007669"/>
    <property type="project" value="TreeGrafter"/>
</dbReference>
<dbReference type="NCBIfam" id="TIGR00135">
    <property type="entry name" value="gatC"/>
    <property type="match status" value="1"/>
</dbReference>
<accession>A0A5C5YDP6</accession>
<sequence length="102" mass="10891">MSQSIDIEKLAHLAKLDLTEVERESFGRQIGEILEFVEQLAQLDTEGVEPMTSALDVQNRFRDDAPGESLSAETATQSAPAAQDGFFLVPPVLGTAATGKGS</sequence>
<evidence type="ECO:0000313" key="2">
    <source>
        <dbReference type="EMBL" id="TWT73867.1"/>
    </source>
</evidence>
<dbReference type="SUPFAM" id="SSF141000">
    <property type="entry name" value="Glu-tRNAGln amidotransferase C subunit"/>
    <property type="match status" value="1"/>
</dbReference>
<dbReference type="RefSeq" id="WP_146389957.1">
    <property type="nucleotide sequence ID" value="NZ_SJPK01000002.1"/>
</dbReference>
<keyword evidence="3" id="KW-1185">Reference proteome</keyword>
<name>A0A5C5YDP6_9BACT</name>
<gene>
    <name evidence="1 2" type="primary">gatC</name>
    <name evidence="2" type="ORF">CA85_07490</name>
</gene>
<keyword evidence="1" id="KW-0648">Protein biosynthesis</keyword>
<dbReference type="OrthoDB" id="9813938at2"/>
<dbReference type="InterPro" id="IPR036113">
    <property type="entry name" value="Asp/Glu-ADT_sf_sub_c"/>
</dbReference>
<comment type="subunit">
    <text evidence="1">Heterotrimer of A, B and C subunits.</text>
</comment>
<dbReference type="GO" id="GO:0005524">
    <property type="term" value="F:ATP binding"/>
    <property type="evidence" value="ECO:0007669"/>
    <property type="project" value="UniProtKB-KW"/>
</dbReference>
<keyword evidence="1" id="KW-0547">Nucleotide-binding</keyword>
<proteinExistence type="inferred from homology"/>
<dbReference type="PANTHER" id="PTHR15004">
    <property type="entry name" value="GLUTAMYL-TRNA(GLN) AMIDOTRANSFERASE SUBUNIT C, MITOCHONDRIAL"/>
    <property type="match status" value="1"/>
</dbReference>
<reference evidence="2 3" key="1">
    <citation type="submission" date="2019-02" db="EMBL/GenBank/DDBJ databases">
        <title>Deep-cultivation of Planctomycetes and their phenomic and genomic characterization uncovers novel biology.</title>
        <authorList>
            <person name="Wiegand S."/>
            <person name="Jogler M."/>
            <person name="Boedeker C."/>
            <person name="Pinto D."/>
            <person name="Vollmers J."/>
            <person name="Rivas-Marin E."/>
            <person name="Kohn T."/>
            <person name="Peeters S.H."/>
            <person name="Heuer A."/>
            <person name="Rast P."/>
            <person name="Oberbeckmann S."/>
            <person name="Bunk B."/>
            <person name="Jeske O."/>
            <person name="Meyerdierks A."/>
            <person name="Storesund J.E."/>
            <person name="Kallscheuer N."/>
            <person name="Luecker S."/>
            <person name="Lage O.M."/>
            <person name="Pohl T."/>
            <person name="Merkel B.J."/>
            <person name="Hornburger P."/>
            <person name="Mueller R.-W."/>
            <person name="Bruemmer F."/>
            <person name="Labrenz M."/>
            <person name="Spormann A.M."/>
            <person name="Op Den Camp H."/>
            <person name="Overmann J."/>
            <person name="Amann R."/>
            <person name="Jetten M.S.M."/>
            <person name="Mascher T."/>
            <person name="Medema M.H."/>
            <person name="Devos D.P."/>
            <person name="Kaster A.-K."/>
            <person name="Ovreas L."/>
            <person name="Rohde M."/>
            <person name="Galperin M.Y."/>
            <person name="Jogler C."/>
        </authorList>
    </citation>
    <scope>NUCLEOTIDE SEQUENCE [LARGE SCALE GENOMIC DNA]</scope>
    <source>
        <strain evidence="2 3">CA85</strain>
    </source>
</reference>
<dbReference type="InterPro" id="IPR003837">
    <property type="entry name" value="GatC"/>
</dbReference>
<evidence type="ECO:0000313" key="3">
    <source>
        <dbReference type="Proteomes" id="UP000318053"/>
    </source>
</evidence>
<dbReference type="GO" id="GO:0006450">
    <property type="term" value="P:regulation of translational fidelity"/>
    <property type="evidence" value="ECO:0007669"/>
    <property type="project" value="InterPro"/>
</dbReference>
<dbReference type="EMBL" id="SJPK01000002">
    <property type="protein sequence ID" value="TWT73867.1"/>
    <property type="molecule type" value="Genomic_DNA"/>
</dbReference>